<keyword evidence="10" id="KW-1185">Reference proteome</keyword>
<gene>
    <name evidence="9" type="ORF">BD289DRAFT_373173</name>
</gene>
<dbReference type="InterPro" id="IPR052337">
    <property type="entry name" value="SAT4-like"/>
</dbReference>
<dbReference type="Proteomes" id="UP000241462">
    <property type="component" value="Unassembled WGS sequence"/>
</dbReference>
<evidence type="ECO:0000256" key="7">
    <source>
        <dbReference type="SAM" id="Phobius"/>
    </source>
</evidence>
<name>A0A2T3A194_9PEZI</name>
<dbReference type="InterPro" id="IPR049326">
    <property type="entry name" value="Rhodopsin_dom_fungi"/>
</dbReference>
<dbReference type="OrthoDB" id="3934549at2759"/>
<evidence type="ECO:0000256" key="1">
    <source>
        <dbReference type="ARBA" id="ARBA00004141"/>
    </source>
</evidence>
<keyword evidence="3 7" id="KW-1133">Transmembrane helix</keyword>
<evidence type="ECO:0000259" key="8">
    <source>
        <dbReference type="Pfam" id="PF20684"/>
    </source>
</evidence>
<feature type="transmembrane region" description="Helical" evidence="7">
    <location>
        <begin position="220"/>
        <end position="241"/>
    </location>
</feature>
<keyword evidence="2 7" id="KW-0812">Transmembrane</keyword>
<sequence>MAPLYQPDYGNFPGVSRPNWVRNVLWSILALCVAAVAIRIGSKVSRREKLWQEDATIILSLVSNRFLSVLGFKMSYQQGLGLDITELEVGQLASLNNYLFVTRILHAWTCCFTKLSILLLHYRIFGFMQEYRLAIWIIGLFVVNWAVVMTFVFAFTCVPVTGTWQSYWALDTNAHCSSTLLMDWPGNIISSLCTDLAIIVLHLSQLQRIWKLQMKTSNKVVLTAIFTLDFVVIGVSAYRLYTIFSYTHTDPTFTAAAIWVWSQIESATRIVSACLTMSGHFLRGCVPQKAAIRYIATSCFAQNKPMSSSYKSLIPARSRQLGDASSIKTVSRMGPGSPTYEFEARRTWPCDPARPRPWNPVSLSVISDDESADFDWVTRTSENVGSEEIIQLPRPTTSSDRAARQDHR</sequence>
<evidence type="ECO:0000256" key="3">
    <source>
        <dbReference type="ARBA" id="ARBA00022989"/>
    </source>
</evidence>
<evidence type="ECO:0000256" key="5">
    <source>
        <dbReference type="ARBA" id="ARBA00038359"/>
    </source>
</evidence>
<evidence type="ECO:0000256" key="4">
    <source>
        <dbReference type="ARBA" id="ARBA00023136"/>
    </source>
</evidence>
<evidence type="ECO:0000256" key="6">
    <source>
        <dbReference type="SAM" id="MobiDB-lite"/>
    </source>
</evidence>
<dbReference type="PANTHER" id="PTHR33048:SF151">
    <property type="entry name" value="INTEGRAL MEMBRANE PROTEIN"/>
    <property type="match status" value="1"/>
</dbReference>
<keyword evidence="4 7" id="KW-0472">Membrane</keyword>
<reference evidence="9 10" key="1">
    <citation type="journal article" date="2018" name="Mycol. Prog.">
        <title>Coniella lustricola, a new species from submerged detritus.</title>
        <authorList>
            <person name="Raudabaugh D.B."/>
            <person name="Iturriaga T."/>
            <person name="Carver A."/>
            <person name="Mondo S."/>
            <person name="Pangilinan J."/>
            <person name="Lipzen A."/>
            <person name="He G."/>
            <person name="Amirebrahimi M."/>
            <person name="Grigoriev I.V."/>
            <person name="Miller A.N."/>
        </authorList>
    </citation>
    <scope>NUCLEOTIDE SEQUENCE [LARGE SCALE GENOMIC DNA]</scope>
    <source>
        <strain evidence="9 10">B22-T-1</strain>
    </source>
</reference>
<feature type="transmembrane region" description="Helical" evidence="7">
    <location>
        <begin position="20"/>
        <end position="42"/>
    </location>
</feature>
<dbReference type="EMBL" id="KZ678513">
    <property type="protein sequence ID" value="PSR80971.1"/>
    <property type="molecule type" value="Genomic_DNA"/>
</dbReference>
<comment type="similarity">
    <text evidence="5">Belongs to the SAT4 family.</text>
</comment>
<dbReference type="Pfam" id="PF20684">
    <property type="entry name" value="Fung_rhodopsin"/>
    <property type="match status" value="1"/>
</dbReference>
<feature type="region of interest" description="Disordered" evidence="6">
    <location>
        <begin position="385"/>
        <end position="408"/>
    </location>
</feature>
<evidence type="ECO:0000313" key="10">
    <source>
        <dbReference type="Proteomes" id="UP000241462"/>
    </source>
</evidence>
<protein>
    <recommendedName>
        <fullName evidence="8">Rhodopsin domain-containing protein</fullName>
    </recommendedName>
</protein>
<feature type="transmembrane region" description="Helical" evidence="7">
    <location>
        <begin position="134"/>
        <end position="164"/>
    </location>
</feature>
<evidence type="ECO:0000256" key="2">
    <source>
        <dbReference type="ARBA" id="ARBA00022692"/>
    </source>
</evidence>
<organism evidence="9 10">
    <name type="scientific">Coniella lustricola</name>
    <dbReference type="NCBI Taxonomy" id="2025994"/>
    <lineage>
        <taxon>Eukaryota</taxon>
        <taxon>Fungi</taxon>
        <taxon>Dikarya</taxon>
        <taxon>Ascomycota</taxon>
        <taxon>Pezizomycotina</taxon>
        <taxon>Sordariomycetes</taxon>
        <taxon>Sordariomycetidae</taxon>
        <taxon>Diaporthales</taxon>
        <taxon>Schizoparmaceae</taxon>
        <taxon>Coniella</taxon>
    </lineage>
</organism>
<feature type="transmembrane region" description="Helical" evidence="7">
    <location>
        <begin position="54"/>
        <end position="72"/>
    </location>
</feature>
<evidence type="ECO:0000313" key="9">
    <source>
        <dbReference type="EMBL" id="PSR80971.1"/>
    </source>
</evidence>
<proteinExistence type="inferred from homology"/>
<dbReference type="InParanoid" id="A0A2T3A194"/>
<dbReference type="AlphaFoldDB" id="A0A2T3A194"/>
<feature type="transmembrane region" description="Helical" evidence="7">
    <location>
        <begin position="104"/>
        <end position="122"/>
    </location>
</feature>
<dbReference type="STRING" id="2025994.A0A2T3A194"/>
<dbReference type="PANTHER" id="PTHR33048">
    <property type="entry name" value="PTH11-LIKE INTEGRAL MEMBRANE PROTEIN (AFU_ORTHOLOGUE AFUA_5G11245)"/>
    <property type="match status" value="1"/>
</dbReference>
<dbReference type="GO" id="GO:0016020">
    <property type="term" value="C:membrane"/>
    <property type="evidence" value="ECO:0007669"/>
    <property type="project" value="UniProtKB-SubCell"/>
</dbReference>
<feature type="domain" description="Rhodopsin" evidence="8">
    <location>
        <begin position="38"/>
        <end position="282"/>
    </location>
</feature>
<comment type="subcellular location">
    <subcellularLocation>
        <location evidence="1">Membrane</location>
        <topology evidence="1">Multi-pass membrane protein</topology>
    </subcellularLocation>
</comment>
<accession>A0A2T3A194</accession>